<dbReference type="Pfam" id="PF11790">
    <property type="entry name" value="Glyco_hydro_cc"/>
    <property type="match status" value="1"/>
</dbReference>
<keyword evidence="1" id="KW-0732">Signal</keyword>
<dbReference type="AlphaFoldDB" id="A0AAQ3M2Y3"/>
<feature type="signal peptide" evidence="1">
    <location>
        <begin position="1"/>
        <end position="19"/>
    </location>
</feature>
<feature type="chain" id="PRO_5042950139" evidence="1">
    <location>
        <begin position="20"/>
        <end position="307"/>
    </location>
</feature>
<dbReference type="InterPro" id="IPR024655">
    <property type="entry name" value="Asl1_glyco_hydro_catalytic"/>
</dbReference>
<accession>A0AAQ3M2Y3</accession>
<dbReference type="GO" id="GO:0016787">
    <property type="term" value="F:hydrolase activity"/>
    <property type="evidence" value="ECO:0007669"/>
    <property type="project" value="UniProtKB-KW"/>
</dbReference>
<proteinExistence type="predicted"/>
<name>A0AAQ3M2Y3_9PEZI</name>
<keyword evidence="3" id="KW-0378">Hydrolase</keyword>
<evidence type="ECO:0000256" key="1">
    <source>
        <dbReference type="SAM" id="SignalP"/>
    </source>
</evidence>
<evidence type="ECO:0000313" key="4">
    <source>
        <dbReference type="Proteomes" id="UP001303373"/>
    </source>
</evidence>
<organism evidence="3 4">
    <name type="scientific">Acrodontium crateriforme</name>
    <dbReference type="NCBI Taxonomy" id="150365"/>
    <lineage>
        <taxon>Eukaryota</taxon>
        <taxon>Fungi</taxon>
        <taxon>Dikarya</taxon>
        <taxon>Ascomycota</taxon>
        <taxon>Pezizomycotina</taxon>
        <taxon>Dothideomycetes</taxon>
        <taxon>Dothideomycetidae</taxon>
        <taxon>Mycosphaerellales</taxon>
        <taxon>Teratosphaeriaceae</taxon>
        <taxon>Acrodontium</taxon>
    </lineage>
</organism>
<dbReference type="SUPFAM" id="SSF51445">
    <property type="entry name" value="(Trans)glycosidases"/>
    <property type="match status" value="1"/>
</dbReference>
<dbReference type="GO" id="GO:0071966">
    <property type="term" value="P:fungal-type cell wall polysaccharide metabolic process"/>
    <property type="evidence" value="ECO:0007669"/>
    <property type="project" value="TreeGrafter"/>
</dbReference>
<feature type="domain" description="Asl1-like glycosyl hydrolase catalytic" evidence="2">
    <location>
        <begin position="30"/>
        <end position="271"/>
    </location>
</feature>
<sequence>MRSSTILLSALAAPLAVHAQDSTLSSSKRGLVYVQTNDASSDDSIWDSSTSDLTWYYNYKAEPTSTYTNHLQFVPMLWGAPSDNTSMDFYNTVKGLVDGGMNISYILTFNEPDGCTSGGSCVDAQTAAETWIREIEPLKKLGIKLGAPAVTGAPNGFNWLQNFFTQCAGQCSADFIPVHWYGNFEGLASHMGQVNGTYPNMTMWVTEFADSDVSLADSQAFYNQSTEYMDRLDYVTHYSYFGAFRSDVSNVGPNAAMLTQKGQLTDIGAWYLGQKATGNIPKGDAAQMTRFAGSIILVVAAGFYLIL</sequence>
<gene>
    <name evidence="3" type="ORF">R9X50_00344900</name>
</gene>
<protein>
    <submittedName>
        <fullName evidence="3">Glycoside hydrolase family 128 protein</fullName>
    </submittedName>
</protein>
<reference evidence="3 4" key="1">
    <citation type="submission" date="2023-11" db="EMBL/GenBank/DDBJ databases">
        <title>An acidophilic fungus is an integral part of prey digestion in a carnivorous sundew plant.</title>
        <authorList>
            <person name="Tsai I.J."/>
        </authorList>
    </citation>
    <scope>NUCLEOTIDE SEQUENCE [LARGE SCALE GENOMIC DNA]</scope>
    <source>
        <strain evidence="3">169a</strain>
    </source>
</reference>
<dbReference type="Gene3D" id="3.20.20.80">
    <property type="entry name" value="Glycosidases"/>
    <property type="match status" value="1"/>
</dbReference>
<dbReference type="FunFam" id="3.20.20.80:FF:000207">
    <property type="entry name" value="Glycoside hydrolase family 128 protein"/>
    <property type="match status" value="1"/>
</dbReference>
<dbReference type="GO" id="GO:0009277">
    <property type="term" value="C:fungal-type cell wall"/>
    <property type="evidence" value="ECO:0007669"/>
    <property type="project" value="TreeGrafter"/>
</dbReference>
<dbReference type="EMBL" id="CP138583">
    <property type="protein sequence ID" value="WPH00619.1"/>
    <property type="molecule type" value="Genomic_DNA"/>
</dbReference>
<dbReference type="Proteomes" id="UP001303373">
    <property type="component" value="Chromosome 4"/>
</dbReference>
<evidence type="ECO:0000259" key="2">
    <source>
        <dbReference type="Pfam" id="PF11790"/>
    </source>
</evidence>
<dbReference type="PANTHER" id="PTHR34154">
    <property type="entry name" value="ALKALI-SENSITIVE LINKAGE PROTEIN 1"/>
    <property type="match status" value="1"/>
</dbReference>
<evidence type="ECO:0000313" key="3">
    <source>
        <dbReference type="EMBL" id="WPH00619.1"/>
    </source>
</evidence>
<keyword evidence="4" id="KW-1185">Reference proteome</keyword>
<dbReference type="InterPro" id="IPR017853">
    <property type="entry name" value="GH"/>
</dbReference>
<dbReference type="InterPro" id="IPR053183">
    <property type="entry name" value="ASL1"/>
</dbReference>
<dbReference type="PANTHER" id="PTHR34154:SF3">
    <property type="entry name" value="ALKALI-SENSITIVE LINKAGE PROTEIN 1"/>
    <property type="match status" value="1"/>
</dbReference>